<evidence type="ECO:0000256" key="3">
    <source>
        <dbReference type="ARBA" id="ARBA00022692"/>
    </source>
</evidence>
<sequence>MKEGIRLALLYLLIGLGATIIGSLAGFGGGILIKPILDFLGHYDLKTIGFLSASTVFAMAVVSVYTRRRTLKEMRLDHAILLATGSILGGLFGKGIFRTFSHLTWIGMAQTGALIVIFSLVLYYVNHKSKFKQFHIKSRVMVLVIGLVLGLMASFLDIGGGPHNVAILSLLFAFDTKKAGFYSLFIIFFSQLASLISTITAGTVSSMDLSMLLFMVIGGISGGVIGSRLAKFLPIETVEKVFNVTIFLLILLNIYNFIQYMM</sequence>
<evidence type="ECO:0000313" key="8">
    <source>
        <dbReference type="EMBL" id="SFP08089.1"/>
    </source>
</evidence>
<dbReference type="Proteomes" id="UP000242243">
    <property type="component" value="Unassembled WGS sequence"/>
</dbReference>
<protein>
    <recommendedName>
        <fullName evidence="6">Probable membrane transporter protein</fullName>
    </recommendedName>
</protein>
<evidence type="ECO:0000313" key="7">
    <source>
        <dbReference type="EMBL" id="GEM02214.1"/>
    </source>
</evidence>
<feature type="transmembrane region" description="Helical" evidence="6">
    <location>
        <begin position="211"/>
        <end position="229"/>
    </location>
</feature>
<dbReference type="STRING" id="306540.SAMN05421839_10557"/>
<evidence type="ECO:0000256" key="1">
    <source>
        <dbReference type="ARBA" id="ARBA00004141"/>
    </source>
</evidence>
<evidence type="ECO:0000313" key="10">
    <source>
        <dbReference type="Proteomes" id="UP000321547"/>
    </source>
</evidence>
<dbReference type="AlphaFoldDB" id="A0A1I5MF09"/>
<evidence type="ECO:0000256" key="5">
    <source>
        <dbReference type="ARBA" id="ARBA00023136"/>
    </source>
</evidence>
<dbReference type="PANTHER" id="PTHR43701:SF2">
    <property type="entry name" value="MEMBRANE TRANSPORTER PROTEIN YJNA-RELATED"/>
    <property type="match status" value="1"/>
</dbReference>
<feature type="transmembrane region" description="Helical" evidence="6">
    <location>
        <begin position="103"/>
        <end position="126"/>
    </location>
</feature>
<dbReference type="Pfam" id="PF01925">
    <property type="entry name" value="TauE"/>
    <property type="match status" value="1"/>
</dbReference>
<evidence type="ECO:0000256" key="4">
    <source>
        <dbReference type="ARBA" id="ARBA00022989"/>
    </source>
</evidence>
<feature type="transmembrane region" description="Helical" evidence="6">
    <location>
        <begin position="7"/>
        <end position="33"/>
    </location>
</feature>
<feature type="transmembrane region" description="Helical" evidence="6">
    <location>
        <begin position="45"/>
        <end position="66"/>
    </location>
</feature>
<dbReference type="OrthoDB" id="3181470at2"/>
<accession>A0A1I5MF09</accession>
<keyword evidence="5 6" id="KW-0472">Membrane</keyword>
<feature type="transmembrane region" description="Helical" evidence="6">
    <location>
        <begin position="179"/>
        <end position="199"/>
    </location>
</feature>
<reference evidence="7 10" key="2">
    <citation type="submission" date="2019-07" db="EMBL/GenBank/DDBJ databases">
        <title>Whole genome shotgun sequence of Halolactibacillus halophilus NBRC 100868.</title>
        <authorList>
            <person name="Hosoyama A."/>
            <person name="Uohara A."/>
            <person name="Ohji S."/>
            <person name="Ichikawa N."/>
        </authorList>
    </citation>
    <scope>NUCLEOTIDE SEQUENCE [LARGE SCALE GENOMIC DNA]</scope>
    <source>
        <strain evidence="7 10">NBRC 100868</strain>
    </source>
</reference>
<dbReference type="PANTHER" id="PTHR43701">
    <property type="entry name" value="MEMBRANE TRANSPORTER PROTEIN MJ0441-RELATED"/>
    <property type="match status" value="1"/>
</dbReference>
<feature type="transmembrane region" description="Helical" evidence="6">
    <location>
        <begin position="241"/>
        <end position="258"/>
    </location>
</feature>
<keyword evidence="3 6" id="KW-0812">Transmembrane</keyword>
<evidence type="ECO:0000256" key="6">
    <source>
        <dbReference type="RuleBase" id="RU363041"/>
    </source>
</evidence>
<name>A0A1I5MF09_9BACI</name>
<dbReference type="InterPro" id="IPR051598">
    <property type="entry name" value="TSUP/Inactive_protease-like"/>
</dbReference>
<proteinExistence type="inferred from homology"/>
<keyword evidence="10" id="KW-1185">Reference proteome</keyword>
<feature type="transmembrane region" description="Helical" evidence="6">
    <location>
        <begin position="138"/>
        <end position="159"/>
    </location>
</feature>
<dbReference type="GO" id="GO:0005886">
    <property type="term" value="C:plasma membrane"/>
    <property type="evidence" value="ECO:0007669"/>
    <property type="project" value="UniProtKB-SubCell"/>
</dbReference>
<organism evidence="8 9">
    <name type="scientific">Halolactibacillus halophilus</name>
    <dbReference type="NCBI Taxonomy" id="306540"/>
    <lineage>
        <taxon>Bacteria</taxon>
        <taxon>Bacillati</taxon>
        <taxon>Bacillota</taxon>
        <taxon>Bacilli</taxon>
        <taxon>Bacillales</taxon>
        <taxon>Bacillaceae</taxon>
        <taxon>Halolactibacillus</taxon>
    </lineage>
</organism>
<dbReference type="RefSeq" id="WP_089830347.1">
    <property type="nucleotide sequence ID" value="NZ_BJWI01000027.1"/>
</dbReference>
<comment type="subcellular location">
    <subcellularLocation>
        <location evidence="6">Cell membrane</location>
        <topology evidence="6">Multi-pass membrane protein</topology>
    </subcellularLocation>
    <subcellularLocation>
        <location evidence="1">Membrane</location>
        <topology evidence="1">Multi-pass membrane protein</topology>
    </subcellularLocation>
</comment>
<dbReference type="Proteomes" id="UP000321547">
    <property type="component" value="Unassembled WGS sequence"/>
</dbReference>
<evidence type="ECO:0000313" key="9">
    <source>
        <dbReference type="Proteomes" id="UP000242243"/>
    </source>
</evidence>
<dbReference type="EMBL" id="FOXC01000005">
    <property type="protein sequence ID" value="SFP08089.1"/>
    <property type="molecule type" value="Genomic_DNA"/>
</dbReference>
<evidence type="ECO:0000256" key="2">
    <source>
        <dbReference type="ARBA" id="ARBA00009142"/>
    </source>
</evidence>
<keyword evidence="4 6" id="KW-1133">Transmembrane helix</keyword>
<comment type="similarity">
    <text evidence="2 6">Belongs to the 4-toluene sulfonate uptake permease (TSUP) (TC 2.A.102) family.</text>
</comment>
<gene>
    <name evidence="7" type="ORF">HHA03_17460</name>
    <name evidence="8" type="ORF">SAMN05421839_10557</name>
</gene>
<feature type="transmembrane region" description="Helical" evidence="6">
    <location>
        <begin position="78"/>
        <end position="97"/>
    </location>
</feature>
<reference evidence="8 9" key="1">
    <citation type="submission" date="2016-10" db="EMBL/GenBank/DDBJ databases">
        <authorList>
            <person name="de Groot N.N."/>
        </authorList>
    </citation>
    <scope>NUCLEOTIDE SEQUENCE [LARGE SCALE GENOMIC DNA]</scope>
    <source>
        <strain evidence="8 9">DSM 17073</strain>
    </source>
</reference>
<dbReference type="EMBL" id="BJWI01000027">
    <property type="protein sequence ID" value="GEM02214.1"/>
    <property type="molecule type" value="Genomic_DNA"/>
</dbReference>
<dbReference type="InterPro" id="IPR002781">
    <property type="entry name" value="TM_pro_TauE-like"/>
</dbReference>
<keyword evidence="6" id="KW-1003">Cell membrane</keyword>